<keyword evidence="1" id="KW-0805">Transcription regulation</keyword>
<protein>
    <recommendedName>
        <fullName evidence="5">Zinc-finger domain-containing protein</fullName>
    </recommendedName>
</protein>
<comment type="caution">
    <text evidence="3">The sequence shown here is derived from an EMBL/GenBank/DDBJ whole genome shotgun (WGS) entry which is preliminary data.</text>
</comment>
<evidence type="ECO:0000313" key="3">
    <source>
        <dbReference type="EMBL" id="NEL54075.1"/>
    </source>
</evidence>
<name>A0A7K3WC70_9ACTN</name>
<keyword evidence="2" id="KW-0804">Transcription</keyword>
<evidence type="ECO:0000256" key="2">
    <source>
        <dbReference type="ARBA" id="ARBA00023163"/>
    </source>
</evidence>
<evidence type="ECO:0000313" key="4">
    <source>
        <dbReference type="Proteomes" id="UP000470470"/>
    </source>
</evidence>
<dbReference type="InterPro" id="IPR041916">
    <property type="entry name" value="Anti_sigma_zinc_sf"/>
</dbReference>
<keyword evidence="4" id="KW-1185">Reference proteome</keyword>
<sequence length="185" mass="18637">MSLPVTHLSQDAVAALVDGELSCGAAGRAARHLSGCAQCRMAVQAQREAKSALLDTRDVAVPTDLLSRLRDIPFTADVGGSPSVLSTDGSALTASAGGSSWSLPLTASAPEPQPGHARWFRRSMIGVVTGVGIGVAALAANLPTGVPWDPPVSVAGPGASTDRTEVVPPVVRTITVTRSPAGGTP</sequence>
<dbReference type="RefSeq" id="WP_152729926.1">
    <property type="nucleotide sequence ID" value="NZ_JAABOZ010000002.1"/>
</dbReference>
<dbReference type="Gene3D" id="1.10.10.1320">
    <property type="entry name" value="Anti-sigma factor, zinc-finger domain"/>
    <property type="match status" value="1"/>
</dbReference>
<dbReference type="Proteomes" id="UP000470470">
    <property type="component" value="Unassembled WGS sequence"/>
</dbReference>
<evidence type="ECO:0000256" key="1">
    <source>
        <dbReference type="ARBA" id="ARBA00023015"/>
    </source>
</evidence>
<accession>A0A7K3WC70</accession>
<dbReference type="AlphaFoldDB" id="A0A7K3WC70"/>
<organism evidence="3 4">
    <name type="scientific">Goekera deserti</name>
    <dbReference type="NCBI Taxonomy" id="2497753"/>
    <lineage>
        <taxon>Bacteria</taxon>
        <taxon>Bacillati</taxon>
        <taxon>Actinomycetota</taxon>
        <taxon>Actinomycetes</taxon>
        <taxon>Geodermatophilales</taxon>
        <taxon>Geodermatophilaceae</taxon>
        <taxon>Goekera</taxon>
    </lineage>
</organism>
<evidence type="ECO:0008006" key="5">
    <source>
        <dbReference type="Google" id="ProtNLM"/>
    </source>
</evidence>
<proteinExistence type="predicted"/>
<gene>
    <name evidence="3" type="ORF">G1H19_08700</name>
</gene>
<dbReference type="EMBL" id="JAAGWK010000010">
    <property type="protein sequence ID" value="NEL54075.1"/>
    <property type="molecule type" value="Genomic_DNA"/>
</dbReference>
<reference evidence="3 4" key="1">
    <citation type="submission" date="2020-02" db="EMBL/GenBank/DDBJ databases">
        <title>The whole genome sequence of CPCC 205119.</title>
        <authorList>
            <person name="Jiang Z."/>
        </authorList>
    </citation>
    <scope>NUCLEOTIDE SEQUENCE [LARGE SCALE GENOMIC DNA]</scope>
    <source>
        <strain evidence="3 4">CPCC 205119</strain>
    </source>
</reference>